<dbReference type="AlphaFoldDB" id="A0A1W1UIR9"/>
<keyword evidence="2" id="KW-1185">Reference proteome</keyword>
<sequence>MRLKHGGSACVRALLVGEHQQLLQAPPTFRPALADAIARMAPVSWQHINLQREVDFAAAALRFDPGAVLPVE</sequence>
<evidence type="ECO:0000313" key="1">
    <source>
        <dbReference type="EMBL" id="SMB80996.1"/>
    </source>
</evidence>
<protein>
    <submittedName>
        <fullName evidence="1">Uncharacterized protein</fullName>
    </submittedName>
</protein>
<dbReference type="RefSeq" id="WP_084443324.1">
    <property type="nucleotide sequence ID" value="NZ_FWWW01000026.1"/>
</dbReference>
<dbReference type="OrthoDB" id="922297at2"/>
<name>A0A1W1UIR9_9BACT</name>
<dbReference type="STRING" id="645990.SAMN00120144_3636"/>
<accession>A0A1W1UIR9</accession>
<organism evidence="1 2">
    <name type="scientific">Hymenobacter roseosalivarius DSM 11622</name>
    <dbReference type="NCBI Taxonomy" id="645990"/>
    <lineage>
        <taxon>Bacteria</taxon>
        <taxon>Pseudomonadati</taxon>
        <taxon>Bacteroidota</taxon>
        <taxon>Cytophagia</taxon>
        <taxon>Cytophagales</taxon>
        <taxon>Hymenobacteraceae</taxon>
        <taxon>Hymenobacter</taxon>
    </lineage>
</organism>
<evidence type="ECO:0000313" key="2">
    <source>
        <dbReference type="Proteomes" id="UP000192266"/>
    </source>
</evidence>
<dbReference type="EMBL" id="FWWW01000026">
    <property type="protein sequence ID" value="SMB80996.1"/>
    <property type="molecule type" value="Genomic_DNA"/>
</dbReference>
<proteinExistence type="predicted"/>
<gene>
    <name evidence="1" type="ORF">SAMN00120144_3636</name>
</gene>
<reference evidence="1 2" key="1">
    <citation type="submission" date="2017-04" db="EMBL/GenBank/DDBJ databases">
        <authorList>
            <person name="Afonso C.L."/>
            <person name="Miller P.J."/>
            <person name="Scott M.A."/>
            <person name="Spackman E."/>
            <person name="Goraichik I."/>
            <person name="Dimitrov K.M."/>
            <person name="Suarez D.L."/>
            <person name="Swayne D.E."/>
        </authorList>
    </citation>
    <scope>NUCLEOTIDE SEQUENCE [LARGE SCALE GENOMIC DNA]</scope>
    <source>
        <strain evidence="1 2">DSM 11622</strain>
    </source>
</reference>
<dbReference type="Proteomes" id="UP000192266">
    <property type="component" value="Unassembled WGS sequence"/>
</dbReference>